<evidence type="ECO:0000256" key="1">
    <source>
        <dbReference type="ARBA" id="ARBA00004229"/>
    </source>
</evidence>
<dbReference type="PANTHER" id="PTHR36083:SF1">
    <property type="entry name" value="LARGE RIBOSOMAL SUBUNIT PROTEIN BL32C"/>
    <property type="match status" value="1"/>
</dbReference>
<evidence type="ECO:0000256" key="5">
    <source>
        <dbReference type="ARBA" id="ARBA00035280"/>
    </source>
</evidence>
<dbReference type="InterPro" id="IPR002677">
    <property type="entry name" value="Ribosomal_bL32"/>
</dbReference>
<dbReference type="GO" id="GO:0006412">
    <property type="term" value="P:translation"/>
    <property type="evidence" value="ECO:0007669"/>
    <property type="project" value="InterPro"/>
</dbReference>
<keyword evidence="4" id="KW-0687">Ribonucleoprotein</keyword>
<protein>
    <recommendedName>
        <fullName evidence="5">Large ribosomal subunit protein bL32c</fullName>
    </recommendedName>
    <alternativeName>
        <fullName evidence="6">50S ribosomal protein L32, chloroplastic</fullName>
    </alternativeName>
</protein>
<dbReference type="EMBL" id="MT913562">
    <property type="protein sequence ID" value="QTW43957.1"/>
    <property type="molecule type" value="mRNA"/>
</dbReference>
<comment type="subcellular location">
    <subcellularLocation>
        <location evidence="1">Plastid</location>
        <location evidence="1">Chloroplast</location>
    </subcellularLocation>
</comment>
<reference evidence="7" key="2">
    <citation type="journal article" name="Sci. Rep.">
        <title>The evolutionary fate of rpl32 and rps16 losses in the Euphorbia schimperi (Euphorbiaceae) plastome.</title>
        <authorList>
            <person name="Alqahtani A.A."/>
            <person name="Jansen R.K."/>
        </authorList>
    </citation>
    <scope>NUCLEOTIDE SEQUENCE</scope>
</reference>
<dbReference type="GO" id="GO:0015934">
    <property type="term" value="C:large ribosomal subunit"/>
    <property type="evidence" value="ECO:0007669"/>
    <property type="project" value="InterPro"/>
</dbReference>
<organism evidence="7">
    <name type="scientific">Euphorbia schimperi</name>
    <dbReference type="NCBI Taxonomy" id="212977"/>
    <lineage>
        <taxon>Eukaryota</taxon>
        <taxon>Viridiplantae</taxon>
        <taxon>Streptophyta</taxon>
        <taxon>Embryophyta</taxon>
        <taxon>Tracheophyta</taxon>
        <taxon>Spermatophyta</taxon>
        <taxon>Magnoliopsida</taxon>
        <taxon>eudicotyledons</taxon>
        <taxon>Gunneridae</taxon>
        <taxon>Pentapetalae</taxon>
        <taxon>rosids</taxon>
        <taxon>fabids</taxon>
        <taxon>Malpighiales</taxon>
        <taxon>Euphorbiaceae</taxon>
        <taxon>Euphorbioideae</taxon>
        <taxon>Euphorbieae</taxon>
        <taxon>Euphorbia</taxon>
        <taxon>Euphorbia subgen. Esula</taxon>
        <taxon>Euphorbia sect. Aphyllis</taxon>
        <taxon>Euphorbia subsect. Africanae</taxon>
    </lineage>
</organism>
<comment type="similarity">
    <text evidence="2">Belongs to the bacterial ribosomal protein bL32 family.</text>
</comment>
<dbReference type="GO" id="GO:0003735">
    <property type="term" value="F:structural constituent of ribosome"/>
    <property type="evidence" value="ECO:0007669"/>
    <property type="project" value="InterPro"/>
</dbReference>
<keyword evidence="3 7" id="KW-0689">Ribosomal protein</keyword>
<dbReference type="PANTHER" id="PTHR36083">
    <property type="entry name" value="50S RIBOSOMAL PROTEIN L32, CHLOROPLASTIC"/>
    <property type="match status" value="1"/>
</dbReference>
<evidence type="ECO:0000256" key="2">
    <source>
        <dbReference type="ARBA" id="ARBA00008560"/>
    </source>
</evidence>
<evidence type="ECO:0000256" key="6">
    <source>
        <dbReference type="ARBA" id="ARBA00035431"/>
    </source>
</evidence>
<gene>
    <name evidence="7" type="primary">rpl32</name>
</gene>
<dbReference type="Pfam" id="PF01783">
    <property type="entry name" value="Ribosomal_L32p"/>
    <property type="match status" value="1"/>
</dbReference>
<proteinExistence type="evidence at transcript level"/>
<dbReference type="HAMAP" id="MF_00340">
    <property type="entry name" value="Ribosomal_bL32"/>
    <property type="match status" value="1"/>
</dbReference>
<dbReference type="InterPro" id="IPR044958">
    <property type="entry name" value="Ribosomal_bL32_plant/cyanobact"/>
</dbReference>
<dbReference type="AlphaFoldDB" id="A0A8B0MEK1"/>
<reference evidence="7" key="1">
    <citation type="submission" date="2020-08" db="EMBL/GenBank/DDBJ databases">
        <authorList>
            <person name="Alqahtani A."/>
            <person name="Jansen R.K."/>
        </authorList>
    </citation>
    <scope>NUCLEOTIDE SEQUENCE</scope>
</reference>
<accession>A0A8B0MEK1</accession>
<evidence type="ECO:0000313" key="7">
    <source>
        <dbReference type="EMBL" id="QTW43957.1"/>
    </source>
</evidence>
<evidence type="ECO:0000256" key="4">
    <source>
        <dbReference type="ARBA" id="ARBA00023274"/>
    </source>
</evidence>
<evidence type="ECO:0000256" key="3">
    <source>
        <dbReference type="ARBA" id="ARBA00022980"/>
    </source>
</evidence>
<name>A0A8B0MEK1_9ROSI</name>
<sequence length="175" mass="18794">MPPHSILSASLSSLPLLYPITNSSPLCSSFHGVSIKFPSQSLTFSLKRPLAVVPATKKAVAVVNVEGAITLTQDDDGGHELSLTNGNVGESLACGVREATIVDSQIFLSDEESDDDFGPVSAVPKKRTSRMKKRIRKNVWKRKGAVAAKKAYSLAKSIYTGKSTSFMTDILKKDP</sequence>
<dbReference type="GO" id="GO:0009507">
    <property type="term" value="C:chloroplast"/>
    <property type="evidence" value="ECO:0007669"/>
    <property type="project" value="UniProtKB-SubCell"/>
</dbReference>